<dbReference type="AlphaFoldDB" id="A0AAX4JQZ5"/>
<evidence type="ECO:0000313" key="9">
    <source>
        <dbReference type="Proteomes" id="UP001355207"/>
    </source>
</evidence>
<evidence type="ECO:0000256" key="1">
    <source>
        <dbReference type="ARBA" id="ARBA00005641"/>
    </source>
</evidence>
<dbReference type="Gene3D" id="3.20.20.80">
    <property type="entry name" value="Glycosidases"/>
    <property type="match status" value="1"/>
</dbReference>
<evidence type="ECO:0000256" key="5">
    <source>
        <dbReference type="SAM" id="MobiDB-lite"/>
    </source>
</evidence>
<dbReference type="GeneID" id="91092538"/>
<gene>
    <name evidence="8" type="ORF">L201_001866</name>
</gene>
<dbReference type="GO" id="GO:0009986">
    <property type="term" value="C:cell surface"/>
    <property type="evidence" value="ECO:0007669"/>
    <property type="project" value="TreeGrafter"/>
</dbReference>
<dbReference type="InterPro" id="IPR018087">
    <property type="entry name" value="Glyco_hydro_5_CS"/>
</dbReference>
<feature type="domain" description="Glycoside hydrolase family 5" evidence="7">
    <location>
        <begin position="119"/>
        <end position="320"/>
    </location>
</feature>
<comment type="similarity">
    <text evidence="1 4">Belongs to the glycosyl hydrolase 5 (cellulase A) family.</text>
</comment>
<evidence type="ECO:0000256" key="2">
    <source>
        <dbReference type="ARBA" id="ARBA00022801"/>
    </source>
</evidence>
<dbReference type="Proteomes" id="UP001355207">
    <property type="component" value="Chromosome 2"/>
</dbReference>
<dbReference type="GO" id="GO:0008422">
    <property type="term" value="F:beta-glucosidase activity"/>
    <property type="evidence" value="ECO:0007669"/>
    <property type="project" value="TreeGrafter"/>
</dbReference>
<proteinExistence type="inferred from homology"/>
<accession>A0AAX4JQZ5</accession>
<evidence type="ECO:0000313" key="8">
    <source>
        <dbReference type="EMBL" id="WWC86985.1"/>
    </source>
</evidence>
<feature type="compositionally biased region" description="Polar residues" evidence="5">
    <location>
        <begin position="21"/>
        <end position="37"/>
    </location>
</feature>
<dbReference type="InterPro" id="IPR050386">
    <property type="entry name" value="Glycosyl_hydrolase_5"/>
</dbReference>
<protein>
    <recommendedName>
        <fullName evidence="7">Glycoside hydrolase family 5 domain-containing protein</fullName>
    </recommendedName>
</protein>
<evidence type="ECO:0000256" key="3">
    <source>
        <dbReference type="ARBA" id="ARBA00023295"/>
    </source>
</evidence>
<name>A0AAX4JQZ5_9TREE</name>
<reference evidence="8 9" key="1">
    <citation type="submission" date="2024-01" db="EMBL/GenBank/DDBJ databases">
        <title>Comparative genomics of Cryptococcus and Kwoniella reveals pathogenesis evolution and contrasting modes of karyotype evolution via chromosome fusion or intercentromeric recombination.</title>
        <authorList>
            <person name="Coelho M.A."/>
            <person name="David-Palma M."/>
            <person name="Shea T."/>
            <person name="Bowers K."/>
            <person name="McGinley-Smith S."/>
            <person name="Mohammad A.W."/>
            <person name="Gnirke A."/>
            <person name="Yurkov A.M."/>
            <person name="Nowrousian M."/>
            <person name="Sun S."/>
            <person name="Cuomo C.A."/>
            <person name="Heitman J."/>
        </authorList>
    </citation>
    <scope>NUCLEOTIDE SEQUENCE [LARGE SCALE GENOMIC DNA]</scope>
    <source>
        <strain evidence="8 9">CBS 6074</strain>
    </source>
</reference>
<dbReference type="EMBL" id="CP144099">
    <property type="protein sequence ID" value="WWC86985.1"/>
    <property type="molecule type" value="Genomic_DNA"/>
</dbReference>
<evidence type="ECO:0000256" key="4">
    <source>
        <dbReference type="RuleBase" id="RU361153"/>
    </source>
</evidence>
<dbReference type="PANTHER" id="PTHR31297:SF42">
    <property type="entry name" value="GLYCOSIDE HYDROLASE FAMILY 5 DOMAIN-CONTAINING PROTEIN"/>
    <property type="match status" value="1"/>
</dbReference>
<sequence length="478" mass="55049">MRISILLQFIVLFTLETSASPTSYRDQSPISSTNSRWTKNKRDNWTPNTNSDAGVNNGDTGFSWGSDPMRGVNIGGWLVLEPWITPSMFQGKPEWVVDEWTYGVYMGYQNDTMGEIRQHWNTWFTYAELKDIAAVGLNTIRVQIGFWSVIPLENGEPFLVGAYDYLKLAVTWAASLGLKVMIDLHGAPGGQNSWDNSGFRGIREWFYNDTNVSRTLNAITVLTEEFLKDQYQDTVVAIQLLNEPFPCNDWELNTLKNYYQNSYHLIRDRSNQKQKRITVGLDQAYQGLQTWEWFMKWPDYVDVSMDIHIYSMFDLNLLAMGYNENLNWYCSQVDYLKNSNNAHWTIVGEFTPANTDCAFWLNGRGRGARYDNTLNTSKPLQYPGDCNAKTGADPSKFSAEYVDYLARSFEIQTWVYEQASGYVVWCWKTEQAADWSMQTGITYGWIPNPITAKPKLSIYPSSQLMPYGFIDLYLYLSI</sequence>
<dbReference type="Pfam" id="PF00150">
    <property type="entry name" value="Cellulase"/>
    <property type="match status" value="1"/>
</dbReference>
<evidence type="ECO:0000259" key="7">
    <source>
        <dbReference type="Pfam" id="PF00150"/>
    </source>
</evidence>
<keyword evidence="3 4" id="KW-0326">Glycosidase</keyword>
<dbReference type="PROSITE" id="PS00659">
    <property type="entry name" value="GLYCOSYL_HYDROL_F5"/>
    <property type="match status" value="1"/>
</dbReference>
<evidence type="ECO:0000256" key="6">
    <source>
        <dbReference type="SAM" id="SignalP"/>
    </source>
</evidence>
<dbReference type="RefSeq" id="XP_066073748.1">
    <property type="nucleotide sequence ID" value="XM_066217651.1"/>
</dbReference>
<dbReference type="InterPro" id="IPR017853">
    <property type="entry name" value="GH"/>
</dbReference>
<dbReference type="SUPFAM" id="SSF51445">
    <property type="entry name" value="(Trans)glycosidases"/>
    <property type="match status" value="1"/>
</dbReference>
<dbReference type="InterPro" id="IPR001547">
    <property type="entry name" value="Glyco_hydro_5"/>
</dbReference>
<feature type="compositionally biased region" description="Polar residues" evidence="5">
    <location>
        <begin position="45"/>
        <end position="59"/>
    </location>
</feature>
<keyword evidence="6" id="KW-0732">Signal</keyword>
<feature type="region of interest" description="Disordered" evidence="5">
    <location>
        <begin position="21"/>
        <end position="59"/>
    </location>
</feature>
<feature type="chain" id="PRO_5043444385" description="Glycoside hydrolase family 5 domain-containing protein" evidence="6">
    <location>
        <begin position="20"/>
        <end position="478"/>
    </location>
</feature>
<dbReference type="GO" id="GO:0009251">
    <property type="term" value="P:glucan catabolic process"/>
    <property type="evidence" value="ECO:0007669"/>
    <property type="project" value="TreeGrafter"/>
</dbReference>
<feature type="signal peptide" evidence="6">
    <location>
        <begin position="1"/>
        <end position="19"/>
    </location>
</feature>
<keyword evidence="9" id="KW-1185">Reference proteome</keyword>
<dbReference type="GO" id="GO:0005576">
    <property type="term" value="C:extracellular region"/>
    <property type="evidence" value="ECO:0007669"/>
    <property type="project" value="TreeGrafter"/>
</dbReference>
<organism evidence="8 9">
    <name type="scientific">Kwoniella dendrophila CBS 6074</name>
    <dbReference type="NCBI Taxonomy" id="1295534"/>
    <lineage>
        <taxon>Eukaryota</taxon>
        <taxon>Fungi</taxon>
        <taxon>Dikarya</taxon>
        <taxon>Basidiomycota</taxon>
        <taxon>Agaricomycotina</taxon>
        <taxon>Tremellomycetes</taxon>
        <taxon>Tremellales</taxon>
        <taxon>Cryptococcaceae</taxon>
        <taxon>Kwoniella</taxon>
    </lineage>
</organism>
<dbReference type="PANTHER" id="PTHR31297">
    <property type="entry name" value="GLUCAN ENDO-1,6-BETA-GLUCOSIDASE B"/>
    <property type="match status" value="1"/>
</dbReference>
<keyword evidence="2 4" id="KW-0378">Hydrolase</keyword>